<dbReference type="AlphaFoldDB" id="A0AAW2FY67"/>
<evidence type="ECO:0000313" key="2">
    <source>
        <dbReference type="Proteomes" id="UP001430953"/>
    </source>
</evidence>
<keyword evidence="2" id="KW-1185">Reference proteome</keyword>
<sequence length="92" mass="10869">MHTHIPLTDRLTICRLLSRKQIMPKAMTRDQSDFASHKCSYKVCKHRTARIKSSFAYTEYNFEFERKIISSSKITHREKEQKKSTTNCVSDI</sequence>
<protein>
    <submittedName>
        <fullName evidence="1">Uncharacterized protein</fullName>
    </submittedName>
</protein>
<reference evidence="1 2" key="1">
    <citation type="submission" date="2023-03" db="EMBL/GenBank/DDBJ databases">
        <title>High recombination rates correlate with genetic variation in Cardiocondyla obscurior ants.</title>
        <authorList>
            <person name="Errbii M."/>
        </authorList>
    </citation>
    <scope>NUCLEOTIDE SEQUENCE [LARGE SCALE GENOMIC DNA]</scope>
    <source>
        <strain evidence="1">Alpha-2009</strain>
        <tissue evidence="1">Whole body</tissue>
    </source>
</reference>
<accession>A0AAW2FY67</accession>
<gene>
    <name evidence="1" type="ORF">PUN28_008554</name>
</gene>
<evidence type="ECO:0000313" key="1">
    <source>
        <dbReference type="EMBL" id="KAL0120924.1"/>
    </source>
</evidence>
<proteinExistence type="predicted"/>
<name>A0AAW2FY67_9HYME</name>
<comment type="caution">
    <text evidence="1">The sequence shown here is derived from an EMBL/GenBank/DDBJ whole genome shotgun (WGS) entry which is preliminary data.</text>
</comment>
<dbReference type="EMBL" id="JADYXP020000007">
    <property type="protein sequence ID" value="KAL0120924.1"/>
    <property type="molecule type" value="Genomic_DNA"/>
</dbReference>
<organism evidence="1 2">
    <name type="scientific">Cardiocondyla obscurior</name>
    <dbReference type="NCBI Taxonomy" id="286306"/>
    <lineage>
        <taxon>Eukaryota</taxon>
        <taxon>Metazoa</taxon>
        <taxon>Ecdysozoa</taxon>
        <taxon>Arthropoda</taxon>
        <taxon>Hexapoda</taxon>
        <taxon>Insecta</taxon>
        <taxon>Pterygota</taxon>
        <taxon>Neoptera</taxon>
        <taxon>Endopterygota</taxon>
        <taxon>Hymenoptera</taxon>
        <taxon>Apocrita</taxon>
        <taxon>Aculeata</taxon>
        <taxon>Formicoidea</taxon>
        <taxon>Formicidae</taxon>
        <taxon>Myrmicinae</taxon>
        <taxon>Cardiocondyla</taxon>
    </lineage>
</organism>
<dbReference type="Proteomes" id="UP001430953">
    <property type="component" value="Unassembled WGS sequence"/>
</dbReference>